<gene>
    <name evidence="1" type="ORF">N2J37_06810</name>
</gene>
<sequence>MSKQTGGQAFPRQQWEYDGQNNVLQYQEEGMTLRDYFAAKAMQSLVSLQDGNHPDAGADQAYVWADAMLKAREGA</sequence>
<reference evidence="1" key="1">
    <citation type="submission" date="2022-09" db="EMBL/GenBank/DDBJ databases">
        <title>Multidrug resistance Raoultella ornithinolytica Strain MQB_Silv_108.</title>
        <authorList>
            <person name="Quintela-Baluja M."/>
        </authorList>
    </citation>
    <scope>NUCLEOTIDE SEQUENCE</scope>
    <source>
        <strain evidence="1">MQB_Silv_108</strain>
    </source>
</reference>
<dbReference type="EMBL" id="CP104450">
    <property type="protein sequence ID" value="UXE39455.1"/>
    <property type="molecule type" value="Genomic_DNA"/>
</dbReference>
<evidence type="ECO:0000313" key="2">
    <source>
        <dbReference type="Proteomes" id="UP001064206"/>
    </source>
</evidence>
<dbReference type="Proteomes" id="UP001064206">
    <property type="component" value="Chromosome"/>
</dbReference>
<dbReference type="RefSeq" id="WP_088401930.1">
    <property type="nucleotide sequence ID" value="NZ_CP104450.1"/>
</dbReference>
<name>A0A9Q9JJ72_RAOOR</name>
<accession>A0A9Q9JJ72</accession>
<organism evidence="1 2">
    <name type="scientific">Raoultella ornithinolytica</name>
    <name type="common">Klebsiella ornithinolytica</name>
    <dbReference type="NCBI Taxonomy" id="54291"/>
    <lineage>
        <taxon>Bacteria</taxon>
        <taxon>Pseudomonadati</taxon>
        <taxon>Pseudomonadota</taxon>
        <taxon>Gammaproteobacteria</taxon>
        <taxon>Enterobacterales</taxon>
        <taxon>Enterobacteriaceae</taxon>
        <taxon>Klebsiella/Raoultella group</taxon>
        <taxon>Raoultella</taxon>
    </lineage>
</organism>
<evidence type="ECO:0000313" key="1">
    <source>
        <dbReference type="EMBL" id="UXE39455.1"/>
    </source>
</evidence>
<protein>
    <submittedName>
        <fullName evidence="1">Uncharacterized protein</fullName>
    </submittedName>
</protein>
<proteinExistence type="predicted"/>
<dbReference type="AlphaFoldDB" id="A0A9Q9JJ72"/>